<dbReference type="AlphaFoldDB" id="A0A6V7UZC7"/>
<protein>
    <submittedName>
        <fullName evidence="1">Uncharacterized protein</fullName>
    </submittedName>
</protein>
<name>A0A6V7UZC7_MELEN</name>
<evidence type="ECO:0000313" key="2">
    <source>
        <dbReference type="Proteomes" id="UP000580250"/>
    </source>
</evidence>
<comment type="caution">
    <text evidence="1">The sequence shown here is derived from an EMBL/GenBank/DDBJ whole genome shotgun (WGS) entry which is preliminary data.</text>
</comment>
<evidence type="ECO:0000313" key="1">
    <source>
        <dbReference type="EMBL" id="CAD2167916.1"/>
    </source>
</evidence>
<proteinExistence type="predicted"/>
<gene>
    <name evidence="1" type="ORF">MENT_LOCUS19232</name>
</gene>
<reference evidence="1 2" key="1">
    <citation type="submission" date="2020-08" db="EMBL/GenBank/DDBJ databases">
        <authorList>
            <person name="Koutsovoulos G."/>
            <person name="Danchin GJ E."/>
        </authorList>
    </citation>
    <scope>NUCLEOTIDE SEQUENCE [LARGE SCALE GENOMIC DNA]</scope>
</reference>
<organism evidence="1 2">
    <name type="scientific">Meloidogyne enterolobii</name>
    <name type="common">Root-knot nematode worm</name>
    <name type="synonym">Meloidogyne mayaguensis</name>
    <dbReference type="NCBI Taxonomy" id="390850"/>
    <lineage>
        <taxon>Eukaryota</taxon>
        <taxon>Metazoa</taxon>
        <taxon>Ecdysozoa</taxon>
        <taxon>Nematoda</taxon>
        <taxon>Chromadorea</taxon>
        <taxon>Rhabditida</taxon>
        <taxon>Tylenchina</taxon>
        <taxon>Tylenchomorpha</taxon>
        <taxon>Tylenchoidea</taxon>
        <taxon>Meloidogynidae</taxon>
        <taxon>Meloidogyninae</taxon>
        <taxon>Meloidogyne</taxon>
    </lineage>
</organism>
<dbReference type="EMBL" id="CAJEWN010000133">
    <property type="protein sequence ID" value="CAD2167916.1"/>
    <property type="molecule type" value="Genomic_DNA"/>
</dbReference>
<sequence>MLWIYRGIRYKAIRYTGNTIKMVSIYEVDPVFTILKWYYCKLLLFYFSSP</sequence>
<dbReference type="Proteomes" id="UP000580250">
    <property type="component" value="Unassembled WGS sequence"/>
</dbReference>
<accession>A0A6V7UZC7</accession>